<proteinExistence type="predicted"/>
<sequence>MHTSHAASTAPCNAYLNSIKKNIYIKFQNISKVKVKTKYNPAAVDPAGLVTSSFNCPGCLTFIF</sequence>
<reference evidence="1" key="1">
    <citation type="submission" date="2018-07" db="EMBL/GenBank/DDBJ databases">
        <authorList>
            <person name="Quirk P.G."/>
            <person name="Krulwich T.A."/>
        </authorList>
    </citation>
    <scope>NUCLEOTIDE SEQUENCE</scope>
</reference>
<organism evidence="1">
    <name type="scientific">Culicoides sonorensis</name>
    <name type="common">Biting midge</name>
    <dbReference type="NCBI Taxonomy" id="179676"/>
    <lineage>
        <taxon>Eukaryota</taxon>
        <taxon>Metazoa</taxon>
        <taxon>Ecdysozoa</taxon>
        <taxon>Arthropoda</taxon>
        <taxon>Hexapoda</taxon>
        <taxon>Insecta</taxon>
        <taxon>Pterygota</taxon>
        <taxon>Neoptera</taxon>
        <taxon>Endopterygota</taxon>
        <taxon>Diptera</taxon>
        <taxon>Nematocera</taxon>
        <taxon>Chironomoidea</taxon>
        <taxon>Ceratopogonidae</taxon>
        <taxon>Ceratopogoninae</taxon>
        <taxon>Culicoides</taxon>
        <taxon>Monoculicoides</taxon>
    </lineage>
</organism>
<dbReference type="AlphaFoldDB" id="A0A336M5F7"/>
<evidence type="ECO:0000313" key="1">
    <source>
        <dbReference type="EMBL" id="SSX24109.1"/>
    </source>
</evidence>
<gene>
    <name evidence="1" type="primary">CSON010288</name>
</gene>
<protein>
    <submittedName>
        <fullName evidence="1">CSON010288 protein</fullName>
    </submittedName>
</protein>
<dbReference type="EMBL" id="UFQT01000415">
    <property type="protein sequence ID" value="SSX24109.1"/>
    <property type="molecule type" value="Genomic_DNA"/>
</dbReference>
<dbReference type="VEuPathDB" id="VectorBase:CSON010288"/>
<name>A0A336M5F7_CULSO</name>
<accession>A0A336M5F7</accession>